<name>A0A967AS58_9FLAO</name>
<dbReference type="CDD" id="cd00146">
    <property type="entry name" value="PKD"/>
    <property type="match status" value="1"/>
</dbReference>
<dbReference type="InterPro" id="IPR011044">
    <property type="entry name" value="Quino_amine_DH_bsu"/>
</dbReference>
<organism evidence="2 3">
    <name type="scientific">Pelagihabitans pacificus</name>
    <dbReference type="NCBI Taxonomy" id="2696054"/>
    <lineage>
        <taxon>Bacteria</taxon>
        <taxon>Pseudomonadati</taxon>
        <taxon>Bacteroidota</taxon>
        <taxon>Flavobacteriia</taxon>
        <taxon>Flavobacteriales</taxon>
        <taxon>Flavobacteriaceae</taxon>
        <taxon>Pelagihabitans</taxon>
    </lineage>
</organism>
<gene>
    <name evidence="2" type="ORF">FK220_001225</name>
</gene>
<dbReference type="NCBIfam" id="TIGR04131">
    <property type="entry name" value="Bac_Flav_CTERM"/>
    <property type="match status" value="1"/>
</dbReference>
<dbReference type="Pfam" id="PF18911">
    <property type="entry name" value="PKD_4"/>
    <property type="match status" value="1"/>
</dbReference>
<evidence type="ECO:0000259" key="1">
    <source>
        <dbReference type="PROSITE" id="PS50093"/>
    </source>
</evidence>
<dbReference type="InterPro" id="IPR035986">
    <property type="entry name" value="PKD_dom_sf"/>
</dbReference>
<sequence>MLFVHLGYSQREAAIWYFGSNAGLDFNSGVPTVLEDGALNTAEGCATMADPMGNLLFYTDGVTVWNRNHRPMPNGAGLKGHASSTQSGIIVPVPNHPSRYYVFTTNFQLRDGLYFSEIDLALNGGLGDVVKKNILLKKTVTEKLTAVKHRNGEDFWVLAHDWGNDSYLAYLVTAAGVNPNPVVSNVGFNLDYANSGNDVFKSRGYLKTSPDGRKLAACHSFVGIELLDFDTETGGVSNPEVLMQSNAKDFYGLEFSPYGDRLYISIINEDIFQFNLRERNIAASRMPLHVPSQMTGALQLALDGKIYVAGAEKLAVIESPEELGPACGFKANVINLGTGHGTYGLPPFITSYFDLGIRANGFCFGDTTLFSITATEHIDTVAWDFGDGHTASIQNPLHHYDAPGEYLVSATVQIGTRINTEKRRIVIYENPMAYNASYVQCDWDETGLYFIDLSEMDSQILNGQDPDMFEVSYFQTGNDARAGVSELVKDQYSNTDRVEKLYARVQHIDNKDCYALSELDILIKELPRPDLEESYLVCPEDPFLTLDGGDFDSWSWRDAQEKELASSRMVDITEPGTYSLTVNGAENGQVCGNTFYFEVRPTVVPLDFDVSVNHFSENITLTIAMEGNDDFQYSLDGVRFQKSNQFEVEPGKYTVFVRGTARCRTLSKEVIAVGYQKFFTPNSDGINDYWKITAGEYFPESTVFIFDRYGKLLRELRPDEEGWDGTHQGLPMPSSDYWFRFENIDGTIFKAHFTLKR</sequence>
<comment type="caution">
    <text evidence="2">The sequence shown here is derived from an EMBL/GenBank/DDBJ whole genome shotgun (WGS) entry which is preliminary data.</text>
</comment>
<accession>A0A967AS58</accession>
<dbReference type="AlphaFoldDB" id="A0A967AS58"/>
<dbReference type="SUPFAM" id="SSF50969">
    <property type="entry name" value="YVTN repeat-like/Quinoprotein amine dehydrogenase"/>
    <property type="match status" value="1"/>
</dbReference>
<reference evidence="2" key="2">
    <citation type="submission" date="2020-03" db="EMBL/GenBank/DDBJ databases">
        <title>Flavobacteriaceae bacterium strain TP-CH-4, a member of the family Flavobacteriaceae isolated from a deep-sea seamount.</title>
        <authorList>
            <person name="Zhang D.-C."/>
        </authorList>
    </citation>
    <scope>NUCLEOTIDE SEQUENCE</scope>
    <source>
        <strain evidence="2">TP-CH-4</strain>
    </source>
</reference>
<evidence type="ECO:0000313" key="3">
    <source>
        <dbReference type="Proteomes" id="UP000707206"/>
    </source>
</evidence>
<dbReference type="InterPro" id="IPR013783">
    <property type="entry name" value="Ig-like_fold"/>
</dbReference>
<dbReference type="InterPro" id="IPR000601">
    <property type="entry name" value="PKD_dom"/>
</dbReference>
<dbReference type="InterPro" id="IPR026341">
    <property type="entry name" value="T9SS_type_B"/>
</dbReference>
<dbReference type="Proteomes" id="UP000707206">
    <property type="component" value="Unassembled WGS sequence"/>
</dbReference>
<feature type="domain" description="PKD" evidence="1">
    <location>
        <begin position="383"/>
        <end position="412"/>
    </location>
</feature>
<evidence type="ECO:0000313" key="2">
    <source>
        <dbReference type="EMBL" id="NHF57943.1"/>
    </source>
</evidence>
<dbReference type="EMBL" id="VIKU02000001">
    <property type="protein sequence ID" value="NHF57943.1"/>
    <property type="molecule type" value="Genomic_DNA"/>
</dbReference>
<dbReference type="PROSITE" id="PS50093">
    <property type="entry name" value="PKD"/>
    <property type="match status" value="1"/>
</dbReference>
<proteinExistence type="predicted"/>
<dbReference type="Pfam" id="PF13585">
    <property type="entry name" value="CHU_C"/>
    <property type="match status" value="1"/>
</dbReference>
<dbReference type="SUPFAM" id="SSF49299">
    <property type="entry name" value="PKD domain"/>
    <property type="match status" value="1"/>
</dbReference>
<reference evidence="2" key="1">
    <citation type="submission" date="2019-07" db="EMBL/GenBank/DDBJ databases">
        <authorList>
            <person name="De-Chao Zhang Q."/>
        </authorList>
    </citation>
    <scope>NUCLEOTIDE SEQUENCE</scope>
    <source>
        <strain evidence="2">TP-CH-4</strain>
    </source>
</reference>
<dbReference type="Gene3D" id="2.60.40.10">
    <property type="entry name" value="Immunoglobulins"/>
    <property type="match status" value="1"/>
</dbReference>
<protein>
    <submittedName>
        <fullName evidence="2">T9SS type B sorting domain-containing protein</fullName>
    </submittedName>
</protein>
<keyword evidence="3" id="KW-1185">Reference proteome</keyword>